<keyword evidence="2" id="KW-1185">Reference proteome</keyword>
<organism evidence="1 2">
    <name type="scientific">Hymenobacter swuensis DY53</name>
    <dbReference type="NCBI Taxonomy" id="1227739"/>
    <lineage>
        <taxon>Bacteria</taxon>
        <taxon>Pseudomonadati</taxon>
        <taxon>Bacteroidota</taxon>
        <taxon>Cytophagia</taxon>
        <taxon>Cytophagales</taxon>
        <taxon>Hymenobacteraceae</taxon>
        <taxon>Hymenobacter</taxon>
    </lineage>
</organism>
<evidence type="ECO:0000313" key="1">
    <source>
        <dbReference type="EMBL" id="AHJ95838.1"/>
    </source>
</evidence>
<accession>W8ETG5</accession>
<dbReference type="PATRIC" id="fig|1227739.3.peg.513"/>
<evidence type="ECO:0000313" key="2">
    <source>
        <dbReference type="Proteomes" id="UP000019423"/>
    </source>
</evidence>
<sequence length="37" mass="4187">MQLIPYSGYNLILTSSVIRRALAEIVNAITTAYFQRV</sequence>
<dbReference type="EMBL" id="CP007145">
    <property type="protein sequence ID" value="AHJ95838.1"/>
    <property type="molecule type" value="Genomic_DNA"/>
</dbReference>
<dbReference type="Proteomes" id="UP000019423">
    <property type="component" value="Chromosome"/>
</dbReference>
<dbReference type="KEGG" id="hsw:Hsw_0243"/>
<name>W8ETG5_9BACT</name>
<gene>
    <name evidence="1" type="ORF">Hsw_0243</name>
</gene>
<proteinExistence type="predicted"/>
<dbReference type="AlphaFoldDB" id="W8ETG5"/>
<reference evidence="1 2" key="1">
    <citation type="submission" date="2014-01" db="EMBL/GenBank/DDBJ databases">
        <title>Complete genome sequence of ionizing-radiation resistance bacterium Hymenobacter swuensis DY53.</title>
        <authorList>
            <person name="Jung J.-H."/>
            <person name="Jeong S.-W."/>
            <person name="Joe M.-H."/>
            <person name="Cho y.-j."/>
            <person name="Kim M.-K."/>
            <person name="Lim S.-Y."/>
        </authorList>
    </citation>
    <scope>NUCLEOTIDE SEQUENCE [LARGE SCALE GENOMIC DNA]</scope>
    <source>
        <strain evidence="1 2">DY53</strain>
    </source>
</reference>
<protein>
    <submittedName>
        <fullName evidence="1">Uncharacterized protein</fullName>
    </submittedName>
</protein>
<dbReference type="HOGENOM" id="CLU_3344550_0_0_10"/>